<reference evidence="2" key="1">
    <citation type="journal article" date="2009" name="PLoS ONE">
        <title>Methylobacterium genome sequences: a reference blueprint to investigate microbial metabolism of C1 compounds from natural and industrial sources.</title>
        <authorList>
            <person name="Vuilleumier S."/>
            <person name="Chistoserdova L."/>
            <person name="Lee M.-C."/>
            <person name="Bringel F."/>
            <person name="Lajus A."/>
            <person name="Zhou Y."/>
            <person name="Gourion B."/>
            <person name="Barbe V."/>
            <person name="Chang J."/>
            <person name="Cruveiller S."/>
            <person name="Dossat C."/>
            <person name="Gillett W."/>
            <person name="Gruffaz C."/>
            <person name="Haugen E."/>
            <person name="Hourcade E."/>
            <person name="Levy R."/>
            <person name="Mangenot S."/>
            <person name="Muller E."/>
            <person name="Nadalig T."/>
            <person name="Pagni M."/>
            <person name="Penny C."/>
            <person name="Peyraud R."/>
            <person name="Robinson D.G."/>
            <person name="Roche D."/>
            <person name="Rouy Z."/>
            <person name="Saenampechek C."/>
            <person name="Salvignol G."/>
            <person name="Vallenet D."/>
            <person name="Wu Z."/>
            <person name="Marx C.J."/>
            <person name="Vorholt J.A."/>
            <person name="Olson M.V."/>
            <person name="Kaul R."/>
            <person name="Weissenbach J."/>
            <person name="Medigue C."/>
            <person name="Lidstrom M.E."/>
        </authorList>
    </citation>
    <scope>NUCLEOTIDE SEQUENCE [LARGE SCALE GENOMIC DNA]</scope>
    <source>
        <strain evidence="2">DSM 6343 / CIP 106787 / DM4</strain>
    </source>
</reference>
<accession>C7CGU2</accession>
<protein>
    <submittedName>
        <fullName evidence="1">Uncharacterized protein</fullName>
    </submittedName>
</protein>
<evidence type="ECO:0000313" key="2">
    <source>
        <dbReference type="Proteomes" id="UP000008070"/>
    </source>
</evidence>
<dbReference type="AlphaFoldDB" id="C7CGU2"/>
<sequence length="98" mass="10384">MQPTQIPRVIDASSSCSFVRFSMFRTVAGSRLPGRGTTRPVGAVFGAVIGDRDPSISPARPLGWAEQGSGTFAAKTSIAAARNLERMTTSMLRSPSLQ</sequence>
<evidence type="ECO:0000313" key="1">
    <source>
        <dbReference type="EMBL" id="CAX23192.1"/>
    </source>
</evidence>
<dbReference type="Proteomes" id="UP000008070">
    <property type="component" value="Chromosome"/>
</dbReference>
<dbReference type="HOGENOM" id="CLU_2330513_0_0_5"/>
<name>C7CGU2_METED</name>
<organism evidence="1 2">
    <name type="scientific">Methylorubrum extorquens (strain DSM 6343 / CIP 106787 / DM4)</name>
    <name type="common">Methylobacterium extorquens</name>
    <dbReference type="NCBI Taxonomy" id="661410"/>
    <lineage>
        <taxon>Bacteria</taxon>
        <taxon>Pseudomonadati</taxon>
        <taxon>Pseudomonadota</taxon>
        <taxon>Alphaproteobacteria</taxon>
        <taxon>Hyphomicrobiales</taxon>
        <taxon>Methylobacteriaceae</taxon>
        <taxon>Methylorubrum</taxon>
    </lineage>
</organism>
<gene>
    <name evidence="1" type="ORF">METD_I1596</name>
</gene>
<dbReference type="KEGG" id="mdi:METDI1596"/>
<proteinExistence type="predicted"/>
<dbReference type="EMBL" id="FP103042">
    <property type="protein sequence ID" value="CAX23192.1"/>
    <property type="molecule type" value="Genomic_DNA"/>
</dbReference>